<dbReference type="Proteomes" id="UP000230824">
    <property type="component" value="Segment"/>
</dbReference>
<organism evidence="1 2">
    <name type="scientific">Escherichia phage vB_EcoM_PHB05</name>
    <dbReference type="NCBI Taxonomy" id="2041347"/>
    <lineage>
        <taxon>Viruses</taxon>
        <taxon>Duplodnaviria</taxon>
        <taxon>Heunggongvirae</taxon>
        <taxon>Uroviricota</taxon>
        <taxon>Caudoviricetes</taxon>
        <taxon>Stephanstirmvirinae</taxon>
        <taxon>Justusliebigvirus</taxon>
        <taxon>Justusliebigvirus PHB05</taxon>
    </lineage>
</organism>
<keyword evidence="2" id="KW-1185">Reference proteome</keyword>
<evidence type="ECO:0000313" key="2">
    <source>
        <dbReference type="Proteomes" id="UP000230824"/>
    </source>
</evidence>
<protein>
    <submittedName>
        <fullName evidence="1">Uncharacterized protein</fullName>
    </submittedName>
</protein>
<evidence type="ECO:0000313" key="1">
    <source>
        <dbReference type="EMBL" id="ATI15828.1"/>
    </source>
</evidence>
<proteinExistence type="predicted"/>
<reference evidence="1 2" key="1">
    <citation type="submission" date="2017-09" db="EMBL/GenBank/DDBJ databases">
        <title>Phage vB_EcoM_PHB05 against multidrug-resistant shiga toxin-producing Escherichia.</title>
        <authorList>
            <person name="Chen Y."/>
            <person name="Song J."/>
            <person name="Wu B."/>
        </authorList>
    </citation>
    <scope>NUCLEOTIDE SEQUENCE [LARGE SCALE GENOMIC DNA]</scope>
    <source>
        <strain evidence="1">Wastewater</strain>
    </source>
</reference>
<dbReference type="RefSeq" id="YP_009984454.1">
    <property type="nucleotide sequence ID" value="NC_052652.1"/>
</dbReference>
<name>A0A291LB49_9CAUD</name>
<dbReference type="KEGG" id="vg:62611798"/>
<dbReference type="GeneID" id="62611798"/>
<accession>A0A291LB49</accession>
<dbReference type="EMBL" id="MF805809">
    <property type="protein sequence ID" value="ATI15828.1"/>
    <property type="molecule type" value="Genomic_DNA"/>
</dbReference>
<sequence>MSTAIYVKGVSEDQQMLFSFGENTEMEDMFNDILDALSSEGFTMITYFMATSSEYVDTDLEDLMEEIQTLVYNW</sequence>